<evidence type="ECO:0000256" key="1">
    <source>
        <dbReference type="SAM" id="MobiDB-lite"/>
    </source>
</evidence>
<keyword evidence="3" id="KW-1185">Reference proteome</keyword>
<evidence type="ECO:0000313" key="3">
    <source>
        <dbReference type="Proteomes" id="UP000823388"/>
    </source>
</evidence>
<comment type="caution">
    <text evidence="2">The sequence shown here is derived from an EMBL/GenBank/DDBJ whole genome shotgun (WGS) entry which is preliminary data.</text>
</comment>
<dbReference type="Proteomes" id="UP000823388">
    <property type="component" value="Chromosome 4K"/>
</dbReference>
<organism evidence="2 3">
    <name type="scientific">Panicum virgatum</name>
    <name type="common">Blackwell switchgrass</name>
    <dbReference type="NCBI Taxonomy" id="38727"/>
    <lineage>
        <taxon>Eukaryota</taxon>
        <taxon>Viridiplantae</taxon>
        <taxon>Streptophyta</taxon>
        <taxon>Embryophyta</taxon>
        <taxon>Tracheophyta</taxon>
        <taxon>Spermatophyta</taxon>
        <taxon>Magnoliopsida</taxon>
        <taxon>Liliopsida</taxon>
        <taxon>Poales</taxon>
        <taxon>Poaceae</taxon>
        <taxon>PACMAD clade</taxon>
        <taxon>Panicoideae</taxon>
        <taxon>Panicodae</taxon>
        <taxon>Paniceae</taxon>
        <taxon>Panicinae</taxon>
        <taxon>Panicum</taxon>
        <taxon>Panicum sect. Hiantes</taxon>
    </lineage>
</organism>
<protein>
    <submittedName>
        <fullName evidence="2">Uncharacterized protein</fullName>
    </submittedName>
</protein>
<evidence type="ECO:0000313" key="2">
    <source>
        <dbReference type="EMBL" id="KAG2613708.1"/>
    </source>
</evidence>
<feature type="compositionally biased region" description="Pro residues" evidence="1">
    <location>
        <begin position="26"/>
        <end position="39"/>
    </location>
</feature>
<dbReference type="EMBL" id="CM029043">
    <property type="protein sequence ID" value="KAG2613708.1"/>
    <property type="molecule type" value="Genomic_DNA"/>
</dbReference>
<name>A0A8T0TV87_PANVG</name>
<reference evidence="2" key="1">
    <citation type="submission" date="2020-05" db="EMBL/GenBank/DDBJ databases">
        <title>WGS assembly of Panicum virgatum.</title>
        <authorList>
            <person name="Lovell J.T."/>
            <person name="Jenkins J."/>
            <person name="Shu S."/>
            <person name="Juenger T.E."/>
            <person name="Schmutz J."/>
        </authorList>
    </citation>
    <scope>NUCLEOTIDE SEQUENCE</scope>
    <source>
        <strain evidence="2">AP13</strain>
    </source>
</reference>
<sequence length="114" mass="11843">MAARSAPPMAGSLRPCPGTFHNSCPSHPPELLPPHPPLPALMAATANHAAPCPEETSSSSSDAEESEMRDLEELLSKLNSIAEEFVPPSLSSPSPAPAGRAPPPSYPCPRRAVS</sequence>
<feature type="compositionally biased region" description="Basic and acidic residues" evidence="1">
    <location>
        <begin position="66"/>
        <end position="75"/>
    </location>
</feature>
<accession>A0A8T0TV87</accession>
<proteinExistence type="predicted"/>
<feature type="compositionally biased region" description="Pro residues" evidence="1">
    <location>
        <begin position="94"/>
        <end position="107"/>
    </location>
</feature>
<feature type="region of interest" description="Disordered" evidence="1">
    <location>
        <begin position="1"/>
        <end position="114"/>
    </location>
</feature>
<gene>
    <name evidence="2" type="ORF">PVAP13_4KG398600</name>
</gene>
<dbReference type="AlphaFoldDB" id="A0A8T0TV87"/>